<protein>
    <submittedName>
        <fullName evidence="10">Cytochrome (Ubi)quinol oxidase subunit III</fullName>
    </submittedName>
</protein>
<evidence type="ECO:0000256" key="3">
    <source>
        <dbReference type="ARBA" id="ARBA00022475"/>
    </source>
</evidence>
<keyword evidence="11" id="KW-1185">Reference proteome</keyword>
<comment type="similarity">
    <text evidence="2 7">Belongs to the cytochrome c oxidase subunit 3 family.</text>
</comment>
<dbReference type="KEGG" id="ntr:B0W44_04535"/>
<feature type="transmembrane region" description="Helical" evidence="8">
    <location>
        <begin position="139"/>
        <end position="164"/>
    </location>
</feature>
<dbReference type="PANTHER" id="PTHR11403:SF9">
    <property type="entry name" value="CYTOCHROME C OXIDASE SUBUNIT 3"/>
    <property type="match status" value="1"/>
</dbReference>
<comment type="subcellular location">
    <subcellularLocation>
        <location evidence="1 7">Cell membrane</location>
        <topology evidence="1 7">Multi-pass membrane protein</topology>
    </subcellularLocation>
</comment>
<name>A0A1U9K521_9BACL</name>
<dbReference type="CDD" id="cd02863">
    <property type="entry name" value="Ubiquinol_oxidase_III"/>
    <property type="match status" value="1"/>
</dbReference>
<evidence type="ECO:0000256" key="6">
    <source>
        <dbReference type="ARBA" id="ARBA00023136"/>
    </source>
</evidence>
<evidence type="ECO:0000313" key="10">
    <source>
        <dbReference type="EMBL" id="AQS55145.1"/>
    </source>
</evidence>
<proteinExistence type="inferred from homology"/>
<keyword evidence="6 8" id="KW-0472">Membrane</keyword>
<evidence type="ECO:0000256" key="5">
    <source>
        <dbReference type="ARBA" id="ARBA00022989"/>
    </source>
</evidence>
<dbReference type="InterPro" id="IPR000298">
    <property type="entry name" value="Cyt_c_oxidase-like_su3"/>
</dbReference>
<reference evidence="10 11" key="1">
    <citation type="journal article" date="2015" name="Int. J. Syst. Evol. Microbiol.">
        <title>Novibacillus thermophilus gen. nov., sp. nov., a Gram-staining-negative and moderately thermophilic member of the family Thermoactinomycetaceae.</title>
        <authorList>
            <person name="Yang G."/>
            <person name="Chen J."/>
            <person name="Zhou S."/>
        </authorList>
    </citation>
    <scope>NUCLEOTIDE SEQUENCE [LARGE SCALE GENOMIC DNA]</scope>
    <source>
        <strain evidence="10 11">SG-1</strain>
    </source>
</reference>
<dbReference type="InterPro" id="IPR013833">
    <property type="entry name" value="Cyt_c_oxidase_su3_a-hlx"/>
</dbReference>
<dbReference type="Proteomes" id="UP000188603">
    <property type="component" value="Chromosome"/>
</dbReference>
<dbReference type="PANTHER" id="PTHR11403">
    <property type="entry name" value="CYTOCHROME C OXIDASE SUBUNIT III"/>
    <property type="match status" value="1"/>
</dbReference>
<feature type="transmembrane region" description="Helical" evidence="8">
    <location>
        <begin position="185"/>
        <end position="209"/>
    </location>
</feature>
<dbReference type="PROSITE" id="PS50253">
    <property type="entry name" value="COX3"/>
    <property type="match status" value="1"/>
</dbReference>
<evidence type="ECO:0000256" key="8">
    <source>
        <dbReference type="SAM" id="Phobius"/>
    </source>
</evidence>
<dbReference type="STRING" id="1471761.B0W44_04535"/>
<dbReference type="InterPro" id="IPR035973">
    <property type="entry name" value="Cyt_c_oxidase_su3-like_sf"/>
</dbReference>
<evidence type="ECO:0000256" key="2">
    <source>
        <dbReference type="ARBA" id="ARBA00010581"/>
    </source>
</evidence>
<dbReference type="InterPro" id="IPR033946">
    <property type="entry name" value="Ubiquinol_oxase_su3_dom"/>
</dbReference>
<dbReference type="GO" id="GO:0005886">
    <property type="term" value="C:plasma membrane"/>
    <property type="evidence" value="ECO:0007669"/>
    <property type="project" value="UniProtKB-SubCell"/>
</dbReference>
<dbReference type="EMBL" id="CP019699">
    <property type="protein sequence ID" value="AQS55145.1"/>
    <property type="molecule type" value="Genomic_DNA"/>
</dbReference>
<sequence length="213" mass="24049">MANSAQHSEASPAWPLERSTLQNRNRILGFWLFLSSECIIFASLIGTYLALQGSYGDGPGPKEAFDLVFVFVMTFILLTSSLTGVLSTVGMQRGNLRMMHFWLFMTILLGTIFLLMQVYEFVHYYSIGLTFTSSAYGSAFYALVGFHGLHVAFGLFWLTALQLQSLNNYAFTRKPALTKQNASKLYIAGLYWHFIDVVWVLIFTIVYLMGKVV</sequence>
<accession>A0A1U9K521</accession>
<dbReference type="OrthoDB" id="9810850at2"/>
<dbReference type="InterPro" id="IPR024791">
    <property type="entry name" value="Cyt_c/ubiquinol_Oxase_su3"/>
</dbReference>
<gene>
    <name evidence="10" type="ORF">B0W44_04535</name>
</gene>
<keyword evidence="3" id="KW-1003">Cell membrane</keyword>
<dbReference type="RefSeq" id="WP_077718963.1">
    <property type="nucleotide sequence ID" value="NZ_CP019699.1"/>
</dbReference>
<feature type="transmembrane region" description="Helical" evidence="8">
    <location>
        <begin position="101"/>
        <end position="119"/>
    </location>
</feature>
<evidence type="ECO:0000259" key="9">
    <source>
        <dbReference type="PROSITE" id="PS50253"/>
    </source>
</evidence>
<dbReference type="GO" id="GO:0019646">
    <property type="term" value="P:aerobic electron transport chain"/>
    <property type="evidence" value="ECO:0007669"/>
    <property type="project" value="InterPro"/>
</dbReference>
<dbReference type="FunFam" id="1.20.120.80:FF:000001">
    <property type="entry name" value="Cytochrome (Ubi)quinol oxidase subunit III"/>
    <property type="match status" value="1"/>
</dbReference>
<feature type="domain" description="Heme-copper oxidase subunit III family profile" evidence="9">
    <location>
        <begin position="1"/>
        <end position="211"/>
    </location>
</feature>
<dbReference type="GO" id="GO:0004129">
    <property type="term" value="F:cytochrome-c oxidase activity"/>
    <property type="evidence" value="ECO:0007669"/>
    <property type="project" value="InterPro"/>
</dbReference>
<keyword evidence="5 8" id="KW-1133">Transmembrane helix</keyword>
<dbReference type="Gene3D" id="1.20.120.80">
    <property type="entry name" value="Cytochrome c oxidase, subunit III, four-helix bundle"/>
    <property type="match status" value="1"/>
</dbReference>
<dbReference type="AlphaFoldDB" id="A0A1U9K521"/>
<evidence type="ECO:0000256" key="1">
    <source>
        <dbReference type="ARBA" id="ARBA00004651"/>
    </source>
</evidence>
<feature type="transmembrane region" description="Helical" evidence="8">
    <location>
        <begin position="28"/>
        <end position="51"/>
    </location>
</feature>
<evidence type="ECO:0000313" key="11">
    <source>
        <dbReference type="Proteomes" id="UP000188603"/>
    </source>
</evidence>
<evidence type="ECO:0000256" key="4">
    <source>
        <dbReference type="ARBA" id="ARBA00022692"/>
    </source>
</evidence>
<keyword evidence="4 7" id="KW-0812">Transmembrane</keyword>
<evidence type="ECO:0000256" key="7">
    <source>
        <dbReference type="RuleBase" id="RU003376"/>
    </source>
</evidence>
<organism evidence="10 11">
    <name type="scientific">Novibacillus thermophilus</name>
    <dbReference type="NCBI Taxonomy" id="1471761"/>
    <lineage>
        <taxon>Bacteria</taxon>
        <taxon>Bacillati</taxon>
        <taxon>Bacillota</taxon>
        <taxon>Bacilli</taxon>
        <taxon>Bacillales</taxon>
        <taxon>Thermoactinomycetaceae</taxon>
        <taxon>Novibacillus</taxon>
    </lineage>
</organism>
<dbReference type="Pfam" id="PF00510">
    <property type="entry name" value="COX3"/>
    <property type="match status" value="1"/>
</dbReference>
<feature type="transmembrane region" description="Helical" evidence="8">
    <location>
        <begin position="67"/>
        <end position="89"/>
    </location>
</feature>
<dbReference type="SUPFAM" id="SSF81452">
    <property type="entry name" value="Cytochrome c oxidase subunit III-like"/>
    <property type="match status" value="1"/>
</dbReference>